<dbReference type="InParanoid" id="A0A2J7QY46"/>
<comment type="caution">
    <text evidence="1">The sequence shown here is derived from an EMBL/GenBank/DDBJ whole genome shotgun (WGS) entry which is preliminary data.</text>
</comment>
<accession>A0A2J7QY46</accession>
<name>A0A2J7QY46_9NEOP</name>
<keyword evidence="2" id="KW-1185">Reference proteome</keyword>
<sequence length="49" mass="5745">MRMEFCRYISIGCRGLDLAKGAETKEIAKRIKEERKQNKSIKEGTRNEK</sequence>
<dbReference type="Proteomes" id="UP000235965">
    <property type="component" value="Unassembled WGS sequence"/>
</dbReference>
<reference evidence="1 2" key="1">
    <citation type="submission" date="2017-12" db="EMBL/GenBank/DDBJ databases">
        <title>Hemimetabolous genomes reveal molecular basis of termite eusociality.</title>
        <authorList>
            <person name="Harrison M.C."/>
            <person name="Jongepier E."/>
            <person name="Robertson H.M."/>
            <person name="Arning N."/>
            <person name="Bitard-Feildel T."/>
            <person name="Chao H."/>
            <person name="Childers C.P."/>
            <person name="Dinh H."/>
            <person name="Doddapaneni H."/>
            <person name="Dugan S."/>
            <person name="Gowin J."/>
            <person name="Greiner C."/>
            <person name="Han Y."/>
            <person name="Hu H."/>
            <person name="Hughes D.S.T."/>
            <person name="Huylmans A.-K."/>
            <person name="Kemena C."/>
            <person name="Kremer L.P.M."/>
            <person name="Lee S.L."/>
            <person name="Lopez-Ezquerra A."/>
            <person name="Mallet L."/>
            <person name="Monroy-Kuhn J.M."/>
            <person name="Moser A."/>
            <person name="Murali S.C."/>
            <person name="Muzny D.M."/>
            <person name="Otani S."/>
            <person name="Piulachs M.-D."/>
            <person name="Poelchau M."/>
            <person name="Qu J."/>
            <person name="Schaub F."/>
            <person name="Wada-Katsumata A."/>
            <person name="Worley K.C."/>
            <person name="Xie Q."/>
            <person name="Ylla G."/>
            <person name="Poulsen M."/>
            <person name="Gibbs R.A."/>
            <person name="Schal C."/>
            <person name="Richards S."/>
            <person name="Belles X."/>
            <person name="Korb J."/>
            <person name="Bornberg-Bauer E."/>
        </authorList>
    </citation>
    <scope>NUCLEOTIDE SEQUENCE [LARGE SCALE GENOMIC DNA]</scope>
    <source>
        <tissue evidence="1">Whole body</tissue>
    </source>
</reference>
<evidence type="ECO:0000313" key="2">
    <source>
        <dbReference type="Proteomes" id="UP000235965"/>
    </source>
</evidence>
<organism evidence="1 2">
    <name type="scientific">Cryptotermes secundus</name>
    <dbReference type="NCBI Taxonomy" id="105785"/>
    <lineage>
        <taxon>Eukaryota</taxon>
        <taxon>Metazoa</taxon>
        <taxon>Ecdysozoa</taxon>
        <taxon>Arthropoda</taxon>
        <taxon>Hexapoda</taxon>
        <taxon>Insecta</taxon>
        <taxon>Pterygota</taxon>
        <taxon>Neoptera</taxon>
        <taxon>Polyneoptera</taxon>
        <taxon>Dictyoptera</taxon>
        <taxon>Blattodea</taxon>
        <taxon>Blattoidea</taxon>
        <taxon>Termitoidae</taxon>
        <taxon>Kalotermitidae</taxon>
        <taxon>Cryptotermitinae</taxon>
        <taxon>Cryptotermes</taxon>
    </lineage>
</organism>
<evidence type="ECO:0000313" key="1">
    <source>
        <dbReference type="EMBL" id="PNF33499.1"/>
    </source>
</evidence>
<proteinExistence type="predicted"/>
<gene>
    <name evidence="1" type="ORF">B7P43_G00553</name>
</gene>
<protein>
    <submittedName>
        <fullName evidence="1">Uncharacterized protein</fullName>
    </submittedName>
</protein>
<dbReference type="EMBL" id="NEVH01009368">
    <property type="protein sequence ID" value="PNF33499.1"/>
    <property type="molecule type" value="Genomic_DNA"/>
</dbReference>
<dbReference type="AlphaFoldDB" id="A0A2J7QY46"/>